<feature type="domain" description="Peptidase S59" evidence="9">
    <location>
        <begin position="85"/>
        <end position="161"/>
    </location>
</feature>
<dbReference type="Proteomes" id="UP001189429">
    <property type="component" value="Unassembled WGS sequence"/>
</dbReference>
<gene>
    <name evidence="10" type="ORF">PCOR1329_LOCUS58859</name>
</gene>
<proteinExistence type="inferred from homology"/>
<dbReference type="PANTHER" id="PTHR23198">
    <property type="entry name" value="NUCLEOPORIN"/>
    <property type="match status" value="1"/>
</dbReference>
<sequence>MFISRGQSRRSKGRVHVRSWAQTSFVRSLKYRRLRSPSPSAAGEAGPGCPRAGGRFRRRFWRRRRQCAPPPHVASRSSAYGFPAEVVVYPNQKLKPPVGEGLNRPASIVLYGCVAKTHGFKDEKSRERYKRRVRQMTEDKGAEFVSYDCDRGVWEFRVAHF</sequence>
<protein>
    <recommendedName>
        <fullName evidence="9">Peptidase S59 domain-containing protein</fullName>
    </recommendedName>
</protein>
<comment type="caution">
    <text evidence="10">The sequence shown here is derived from an EMBL/GenBank/DDBJ whole genome shotgun (WGS) entry which is preliminary data.</text>
</comment>
<evidence type="ECO:0000256" key="6">
    <source>
        <dbReference type="ARBA" id="ARBA00023010"/>
    </source>
</evidence>
<evidence type="ECO:0000256" key="2">
    <source>
        <dbReference type="ARBA" id="ARBA00008926"/>
    </source>
</evidence>
<comment type="subcellular location">
    <subcellularLocation>
        <location evidence="1">Nucleus</location>
        <location evidence="1">Nuclear pore complex</location>
    </subcellularLocation>
</comment>
<accession>A0ABN9VKD1</accession>
<evidence type="ECO:0000313" key="11">
    <source>
        <dbReference type="Proteomes" id="UP001189429"/>
    </source>
</evidence>
<dbReference type="PANTHER" id="PTHR23198:SF6">
    <property type="entry name" value="NUCLEAR PORE COMPLEX PROTEIN NUP98-NUP96"/>
    <property type="match status" value="1"/>
</dbReference>
<evidence type="ECO:0000256" key="7">
    <source>
        <dbReference type="ARBA" id="ARBA00023132"/>
    </source>
</evidence>
<keyword evidence="6" id="KW-0811">Translocation</keyword>
<dbReference type="InterPro" id="IPR036903">
    <property type="entry name" value="Nup98_auto-Pept-S59_dom_sf"/>
</dbReference>
<dbReference type="InterPro" id="IPR007230">
    <property type="entry name" value="Nup98_auto-Pept-S59_dom"/>
</dbReference>
<keyword evidence="8" id="KW-0539">Nucleus</keyword>
<evidence type="ECO:0000256" key="3">
    <source>
        <dbReference type="ARBA" id="ARBA00022448"/>
    </source>
</evidence>
<name>A0ABN9VKD1_9DINO</name>
<comment type="similarity">
    <text evidence="2">Belongs to the nucleoporin GLFG family.</text>
</comment>
<dbReference type="SUPFAM" id="SSF82215">
    <property type="entry name" value="C-terminal autoproteolytic domain of nucleoporin nup98"/>
    <property type="match status" value="1"/>
</dbReference>
<organism evidence="10 11">
    <name type="scientific">Prorocentrum cordatum</name>
    <dbReference type="NCBI Taxonomy" id="2364126"/>
    <lineage>
        <taxon>Eukaryota</taxon>
        <taxon>Sar</taxon>
        <taxon>Alveolata</taxon>
        <taxon>Dinophyceae</taxon>
        <taxon>Prorocentrales</taxon>
        <taxon>Prorocentraceae</taxon>
        <taxon>Prorocentrum</taxon>
    </lineage>
</organism>
<keyword evidence="5" id="KW-0653">Protein transport</keyword>
<dbReference type="InterPro" id="IPR037665">
    <property type="entry name" value="Nucleoporin_S59-like"/>
</dbReference>
<reference evidence="10" key="1">
    <citation type="submission" date="2023-10" db="EMBL/GenBank/DDBJ databases">
        <authorList>
            <person name="Chen Y."/>
            <person name="Shah S."/>
            <person name="Dougan E. K."/>
            <person name="Thang M."/>
            <person name="Chan C."/>
        </authorList>
    </citation>
    <scope>NUCLEOTIDE SEQUENCE [LARGE SCALE GENOMIC DNA]</scope>
</reference>
<keyword evidence="3" id="KW-0813">Transport</keyword>
<keyword evidence="4" id="KW-0509">mRNA transport</keyword>
<dbReference type="Gene3D" id="3.30.1610.10">
    <property type="entry name" value="Peptidase S59, nucleoporin"/>
    <property type="match status" value="1"/>
</dbReference>
<dbReference type="EMBL" id="CAUYUJ010017316">
    <property type="protein sequence ID" value="CAK0873749.1"/>
    <property type="molecule type" value="Genomic_DNA"/>
</dbReference>
<evidence type="ECO:0000256" key="1">
    <source>
        <dbReference type="ARBA" id="ARBA00004567"/>
    </source>
</evidence>
<evidence type="ECO:0000256" key="4">
    <source>
        <dbReference type="ARBA" id="ARBA00022816"/>
    </source>
</evidence>
<evidence type="ECO:0000313" key="10">
    <source>
        <dbReference type="EMBL" id="CAK0873749.1"/>
    </source>
</evidence>
<keyword evidence="11" id="KW-1185">Reference proteome</keyword>
<dbReference type="PROSITE" id="PS51434">
    <property type="entry name" value="NUP_C"/>
    <property type="match status" value="1"/>
</dbReference>
<evidence type="ECO:0000256" key="5">
    <source>
        <dbReference type="ARBA" id="ARBA00022927"/>
    </source>
</evidence>
<dbReference type="Pfam" id="PF04096">
    <property type="entry name" value="Nucleoporin2"/>
    <property type="match status" value="1"/>
</dbReference>
<keyword evidence="7" id="KW-0906">Nuclear pore complex</keyword>
<evidence type="ECO:0000256" key="8">
    <source>
        <dbReference type="ARBA" id="ARBA00023242"/>
    </source>
</evidence>
<evidence type="ECO:0000259" key="9">
    <source>
        <dbReference type="PROSITE" id="PS51434"/>
    </source>
</evidence>